<dbReference type="AlphaFoldDB" id="A0A553N6L4"/>
<feature type="transmembrane region" description="Helical" evidence="1">
    <location>
        <begin position="9"/>
        <end position="30"/>
    </location>
</feature>
<dbReference type="Proteomes" id="UP000318571">
    <property type="component" value="Chromosome 8"/>
</dbReference>
<proteinExistence type="predicted"/>
<accession>A0A553N6L4</accession>
<dbReference type="GO" id="GO:0140560">
    <property type="term" value="F:xylosyl alpha-1,3-xylosyltransferase activity"/>
    <property type="evidence" value="ECO:0007669"/>
    <property type="project" value="TreeGrafter"/>
</dbReference>
<dbReference type="OMA" id="DMADNTH"/>
<reference evidence="2 3" key="1">
    <citation type="journal article" date="2018" name="Nat. Ecol. Evol.">
        <title>Genomic signatures of mitonuclear coevolution across populations of Tigriopus californicus.</title>
        <authorList>
            <person name="Barreto F.S."/>
            <person name="Watson E.T."/>
            <person name="Lima T.G."/>
            <person name="Willett C.S."/>
            <person name="Edmands S."/>
            <person name="Li W."/>
            <person name="Burton R.S."/>
        </authorList>
    </citation>
    <scope>NUCLEOTIDE SEQUENCE [LARGE SCALE GENOMIC DNA]</scope>
    <source>
        <strain evidence="2 3">San Diego</strain>
    </source>
</reference>
<dbReference type="SUPFAM" id="SSF53448">
    <property type="entry name" value="Nucleotide-diphospho-sugar transferases"/>
    <property type="match status" value="1"/>
</dbReference>
<keyword evidence="1" id="KW-0472">Membrane</keyword>
<dbReference type="PANTHER" id="PTHR46612">
    <property type="entry name" value="XYLOSIDE XYLOSYLTRANSFERASE 1"/>
    <property type="match status" value="1"/>
</dbReference>
<dbReference type="Gene3D" id="3.90.550.10">
    <property type="entry name" value="Spore Coat Polysaccharide Biosynthesis Protein SpsA, Chain A"/>
    <property type="match status" value="1"/>
</dbReference>
<dbReference type="OrthoDB" id="411524at2759"/>
<gene>
    <name evidence="2" type="ORF">TCAL_01446</name>
</gene>
<evidence type="ECO:0000313" key="3">
    <source>
        <dbReference type="Proteomes" id="UP000318571"/>
    </source>
</evidence>
<name>A0A553N6L4_TIGCA</name>
<dbReference type="InterPro" id="IPR029044">
    <property type="entry name" value="Nucleotide-diphossugar_trans"/>
</dbReference>
<keyword evidence="3" id="KW-1185">Reference proteome</keyword>
<evidence type="ECO:0008006" key="4">
    <source>
        <dbReference type="Google" id="ProtNLM"/>
    </source>
</evidence>
<sequence length="445" mass="51917">MKGDVIRELVASGVLTVLGLGLVTEILWVVQRPDDIDWRTSLRGQQNQFPPHIWPSISSFFSLQDESDKTAQDQQPDEQQTKDEMDMADNTHHPRVGPLAEFHVYDDPEGEDDIEVEWTSTRSFSSHPYSTYRRQRHPADDPICIGMIVKNVWRPGKKGVKLRQQFFTVLRSILRQSRRKSLHFVFLTDPISVPLLDPILKKYLPIDLNGLSSIGLNVTYDFFDVQAISRRFSSTIRRLKPNFTSGSVEAAKYRDDLFMIGPFYHLIFPFRRFIMLDIDLKFRIDIQELDAQFDLFEPEILMGVGLDLSPHYRHVLRYYREQNPGTHIGEPGRFQGLNTGVVLFDFEKMRTNVDFNRMVMNHEGVVDRLSEKYIFKSHLGDQCLFTLLALERPEWFHVLPCEFNYQLDTSMMRYPFLHIFQSYHNCTASPKIYHGNGGFEIPEED</sequence>
<evidence type="ECO:0000256" key="1">
    <source>
        <dbReference type="SAM" id="Phobius"/>
    </source>
</evidence>
<comment type="caution">
    <text evidence="2">The sequence shown here is derived from an EMBL/GenBank/DDBJ whole genome shotgun (WGS) entry which is preliminary data.</text>
</comment>
<protein>
    <recommendedName>
        <fullName evidence="4">Xyloside xylosyltransferase 1</fullName>
    </recommendedName>
</protein>
<keyword evidence="1" id="KW-0812">Transmembrane</keyword>
<dbReference type="GO" id="GO:0005789">
    <property type="term" value="C:endoplasmic reticulum membrane"/>
    <property type="evidence" value="ECO:0007669"/>
    <property type="project" value="TreeGrafter"/>
</dbReference>
<organism evidence="2 3">
    <name type="scientific">Tigriopus californicus</name>
    <name type="common">Marine copepod</name>
    <dbReference type="NCBI Taxonomy" id="6832"/>
    <lineage>
        <taxon>Eukaryota</taxon>
        <taxon>Metazoa</taxon>
        <taxon>Ecdysozoa</taxon>
        <taxon>Arthropoda</taxon>
        <taxon>Crustacea</taxon>
        <taxon>Multicrustacea</taxon>
        <taxon>Hexanauplia</taxon>
        <taxon>Copepoda</taxon>
        <taxon>Harpacticoida</taxon>
        <taxon>Harpacticidae</taxon>
        <taxon>Tigriopus</taxon>
    </lineage>
</organism>
<dbReference type="GO" id="GO:0016266">
    <property type="term" value="P:protein O-linked glycosylation via N-acetyl-galactosamine"/>
    <property type="evidence" value="ECO:0007669"/>
    <property type="project" value="TreeGrafter"/>
</dbReference>
<dbReference type="PANTHER" id="PTHR46612:SF1">
    <property type="entry name" value="XYLOSIDE XYLOSYLTRANSFERASE 1"/>
    <property type="match status" value="1"/>
</dbReference>
<dbReference type="InterPro" id="IPR042465">
    <property type="entry name" value="XXLT1"/>
</dbReference>
<dbReference type="EMBL" id="VCGU01000459">
    <property type="protein sequence ID" value="TRY61033.1"/>
    <property type="molecule type" value="Genomic_DNA"/>
</dbReference>
<keyword evidence="1" id="KW-1133">Transmembrane helix</keyword>
<evidence type="ECO:0000313" key="2">
    <source>
        <dbReference type="EMBL" id="TRY61033.1"/>
    </source>
</evidence>